<dbReference type="VEuPathDB" id="CryptoDB:Vbra_8785"/>
<proteinExistence type="predicted"/>
<gene>
    <name evidence="2" type="ORF">Vbra_8785</name>
</gene>
<dbReference type="EMBL" id="CDMY01000371">
    <property type="protein sequence ID" value="CEM06809.1"/>
    <property type="molecule type" value="Genomic_DNA"/>
</dbReference>
<reference evidence="2 3" key="1">
    <citation type="submission" date="2014-11" db="EMBL/GenBank/DDBJ databases">
        <authorList>
            <person name="Zhu J."/>
            <person name="Qi W."/>
            <person name="Song R."/>
        </authorList>
    </citation>
    <scope>NUCLEOTIDE SEQUENCE [LARGE SCALE GENOMIC DNA]</scope>
</reference>
<keyword evidence="3" id="KW-1185">Reference proteome</keyword>
<name>A0A0G4F4R1_VITBC</name>
<dbReference type="AlphaFoldDB" id="A0A0G4F4R1"/>
<dbReference type="Proteomes" id="UP000041254">
    <property type="component" value="Unassembled WGS sequence"/>
</dbReference>
<organism evidence="2 3">
    <name type="scientific">Vitrella brassicaformis (strain CCMP3155)</name>
    <dbReference type="NCBI Taxonomy" id="1169540"/>
    <lineage>
        <taxon>Eukaryota</taxon>
        <taxon>Sar</taxon>
        <taxon>Alveolata</taxon>
        <taxon>Colpodellida</taxon>
        <taxon>Vitrellaceae</taxon>
        <taxon>Vitrella</taxon>
    </lineage>
</organism>
<dbReference type="InParanoid" id="A0A0G4F4R1"/>
<accession>A0A0G4F4R1</accession>
<sequence>MWMTDRSPVFNLGVVMYNALRGEMFHSWLAREGNWPKRPSLPHQPADDATEEEKRQYQQQLTAHKAAKQAYLQFHNVQQAVIALNWERTRQQIMEPDSHPKKARVGLYEHRGKRGFEWVDEALKRLEQLSEAATRPGPSDRCSMADMERGLRDLVGFLEGVKRSMDPGVGCLFALAEEQEQQTQEPPPPIARTPSHPACLPAAVAPLAHESGAIGHVAAAASPAVLPSSVAFVQMAPVHHYHHHYHHMPPHHMTPPQPPPHTDVQEDLIPQPMHYSQAHHVDFVALAKWVRVDFPMEGGWYKNGFTGGWELWEATDDPMLWEVRSATQDICTGMAFSWSVARWGGDQICSAVKRCCGGAKPEG</sequence>
<evidence type="ECO:0000313" key="2">
    <source>
        <dbReference type="EMBL" id="CEM06809.1"/>
    </source>
</evidence>
<protein>
    <submittedName>
        <fullName evidence="2">Uncharacterized protein</fullName>
    </submittedName>
</protein>
<evidence type="ECO:0000313" key="3">
    <source>
        <dbReference type="Proteomes" id="UP000041254"/>
    </source>
</evidence>
<feature type="region of interest" description="Disordered" evidence="1">
    <location>
        <begin position="36"/>
        <end position="61"/>
    </location>
</feature>
<evidence type="ECO:0000256" key="1">
    <source>
        <dbReference type="SAM" id="MobiDB-lite"/>
    </source>
</evidence>